<dbReference type="InterPro" id="IPR036629">
    <property type="entry name" value="YjbJ_sf"/>
</dbReference>
<dbReference type="RefSeq" id="WP_106600696.1">
    <property type="nucleotide sequence ID" value="NZ_PYGK01000001.1"/>
</dbReference>
<protein>
    <recommendedName>
        <fullName evidence="3">General stress protein CsbD</fullName>
    </recommendedName>
</protein>
<evidence type="ECO:0008006" key="3">
    <source>
        <dbReference type="Google" id="ProtNLM"/>
    </source>
</evidence>
<sequence>MNIRGYQWSVLKKLLKQRFSELSDEDLVFERGKERELYMRLGRKTGRSQEDVARIIKGMQQAYLQQSTLL</sequence>
<keyword evidence="2" id="KW-1185">Reference proteome</keyword>
<evidence type="ECO:0000313" key="1">
    <source>
        <dbReference type="EMBL" id="PSL35589.1"/>
    </source>
</evidence>
<dbReference type="Gene3D" id="1.10.1470.10">
    <property type="entry name" value="YjbJ"/>
    <property type="match status" value="1"/>
</dbReference>
<dbReference type="Proteomes" id="UP000240978">
    <property type="component" value="Unassembled WGS sequence"/>
</dbReference>
<dbReference type="OrthoDB" id="9796058at2"/>
<dbReference type="AlphaFoldDB" id="A0A2P8GNP9"/>
<accession>A0A2P8GNP9</accession>
<organism evidence="1 2">
    <name type="scientific">Chitinophaga ginsengisoli</name>
    <dbReference type="NCBI Taxonomy" id="363837"/>
    <lineage>
        <taxon>Bacteria</taxon>
        <taxon>Pseudomonadati</taxon>
        <taxon>Bacteroidota</taxon>
        <taxon>Chitinophagia</taxon>
        <taxon>Chitinophagales</taxon>
        <taxon>Chitinophagaceae</taxon>
        <taxon>Chitinophaga</taxon>
    </lineage>
</organism>
<dbReference type="EMBL" id="PYGK01000001">
    <property type="protein sequence ID" value="PSL35589.1"/>
    <property type="molecule type" value="Genomic_DNA"/>
</dbReference>
<comment type="caution">
    <text evidence="1">The sequence shown here is derived from an EMBL/GenBank/DDBJ whole genome shotgun (WGS) entry which is preliminary data.</text>
</comment>
<proteinExistence type="predicted"/>
<name>A0A2P8GNP9_9BACT</name>
<gene>
    <name evidence="1" type="ORF">CLV42_101350</name>
</gene>
<reference evidence="1 2" key="1">
    <citation type="submission" date="2018-03" db="EMBL/GenBank/DDBJ databases">
        <title>Genomic Encyclopedia of Archaeal and Bacterial Type Strains, Phase II (KMG-II): from individual species to whole genera.</title>
        <authorList>
            <person name="Goeker M."/>
        </authorList>
    </citation>
    <scope>NUCLEOTIDE SEQUENCE [LARGE SCALE GENOMIC DNA]</scope>
    <source>
        <strain evidence="1 2">DSM 18107</strain>
    </source>
</reference>
<evidence type="ECO:0000313" key="2">
    <source>
        <dbReference type="Proteomes" id="UP000240978"/>
    </source>
</evidence>